<dbReference type="OrthoDB" id="415411at2759"/>
<feature type="domain" description="ENPP1-3/EXOG-like endonuclease/phosphodiesterase" evidence="5">
    <location>
        <begin position="585"/>
        <end position="819"/>
    </location>
</feature>
<dbReference type="GO" id="GO:0046872">
    <property type="term" value="F:metal ion binding"/>
    <property type="evidence" value="ECO:0007669"/>
    <property type="project" value="InterPro"/>
</dbReference>
<name>A0A8B7ZH89_ACAPL</name>
<dbReference type="Gene3D" id="3.40.720.10">
    <property type="entry name" value="Alkaline Phosphatase, subunit A"/>
    <property type="match status" value="1"/>
</dbReference>
<dbReference type="Gene3D" id="3.40.570.10">
    <property type="entry name" value="Extracellular Endonuclease, subunit A"/>
    <property type="match status" value="1"/>
</dbReference>
<dbReference type="PANTHER" id="PTHR10151:SF114">
    <property type="entry name" value="ECTONUCLEOTIDE PYROPHOSPHATASE_PHOSPHODIESTERASE C27A7.3"/>
    <property type="match status" value="1"/>
</dbReference>
<accession>A0A8B7ZH89</accession>
<dbReference type="GO" id="GO:0003676">
    <property type="term" value="F:nucleic acid binding"/>
    <property type="evidence" value="ECO:0007669"/>
    <property type="project" value="InterPro"/>
</dbReference>
<dbReference type="PANTHER" id="PTHR10151">
    <property type="entry name" value="ECTONUCLEOTIDE PYROPHOSPHATASE/PHOSPHODIESTERASE"/>
    <property type="match status" value="1"/>
</dbReference>
<sequence length="841" mass="95217">MTTEMQLQYDLEEDQKKHMFKRDATRMFIYIGVAVSLIILCGLGIGLGVGYAIWNGSGVPRPPSPTHSSPMPPTGKPVPETTAKPADHWIDTPCVTGYDPICPPGVDRPPLLLVSLDGFRADYLRRKLTKHIKRLSDCGTHAPYMLPSFPSVTFPNHYTIATGLYPEHNGLIGNSMYDPDTKKSYYIGSAEAGKKEWYYGEPIWNTAKKNGLRTGCYFWVGSDVDIQDMRPDYFFVYTNNITPEQKIDTIRGWLQLPTGKRPDFITLYFNEPDHEAHIFGPNSQQVNDKLEEVDKYIADLMDAILATKMHQCINIIILADHGMADRNCSHYIKLADKNGINFPTSEYYGRSTAGCMMRYTPRTNAALKEPRDIVNRLMCRDPKVIPYVKTDMPKRWHYMNSRRIEDVLIPVKEEYAITNVNLPSNCDGGGHGYDNLARQMQALFLAYGPAFKKNLKIEPFQNIELFNVMCDVLGIPAPVNDGENGRLHKILENPPPLPPIDESSYSSSLTCPYPATDHDYTDRLNMDQSMCTCTDKVANITSKTIKEFDEQLHLSESEVTTAKTKHALFGVPKVTFKTDFCELVQTDYITAYSHELKMPLYTSFTIEKKVSRDTAPDLKCVRTDVRVRANVTPNCTNYDNIQAPDTAVDVDPRNITMGFSYSPGLTETLDAKMDALITSNLVPQFSGFIRDVWSGYLDDYLPKWADQYNGVNIVTGPIFDYDLDGLRDSMEVLNRTGEKLGDTMIPTHYFAIITRCSSTDSQPINKDCSSLIPLAFILHNKDGIQACQGQSDYMETNTATIKDVELLTGLRFYPALERYKAIHLRTYNVLREEFFEYWDGN</sequence>
<evidence type="ECO:0000259" key="5">
    <source>
        <dbReference type="SMART" id="SM00477"/>
    </source>
</evidence>
<keyword evidence="4" id="KW-0812">Transmembrane</keyword>
<proteinExistence type="predicted"/>
<keyword evidence="6" id="KW-1185">Reference proteome</keyword>
<evidence type="ECO:0000256" key="4">
    <source>
        <dbReference type="SAM" id="Phobius"/>
    </source>
</evidence>
<reference evidence="7" key="1">
    <citation type="submission" date="2025-08" db="UniProtKB">
        <authorList>
            <consortium name="RefSeq"/>
        </authorList>
    </citation>
    <scope>IDENTIFICATION</scope>
</reference>
<evidence type="ECO:0000256" key="2">
    <source>
        <dbReference type="ARBA" id="ARBA00023180"/>
    </source>
</evidence>
<keyword evidence="1" id="KW-0378">Hydrolase</keyword>
<dbReference type="AlphaFoldDB" id="A0A8B7ZH89"/>
<dbReference type="Pfam" id="PF01223">
    <property type="entry name" value="Endonuclease_NS"/>
    <property type="match status" value="1"/>
</dbReference>
<dbReference type="CDD" id="cd16018">
    <property type="entry name" value="Enpp"/>
    <property type="match status" value="1"/>
</dbReference>
<dbReference type="InterPro" id="IPR044929">
    <property type="entry name" value="DNA/RNA_non-sp_Endonuclease_sf"/>
</dbReference>
<dbReference type="InterPro" id="IPR017850">
    <property type="entry name" value="Alkaline_phosphatase_core_sf"/>
</dbReference>
<dbReference type="SUPFAM" id="SSF53649">
    <property type="entry name" value="Alkaline phosphatase-like"/>
    <property type="match status" value="1"/>
</dbReference>
<dbReference type="GO" id="GO:0016787">
    <property type="term" value="F:hydrolase activity"/>
    <property type="evidence" value="ECO:0007669"/>
    <property type="project" value="UniProtKB-KW"/>
</dbReference>
<feature type="region of interest" description="Disordered" evidence="3">
    <location>
        <begin position="61"/>
        <end position="83"/>
    </location>
</feature>
<dbReference type="Proteomes" id="UP000694845">
    <property type="component" value="Unplaced"/>
</dbReference>
<feature type="compositionally biased region" description="Pro residues" evidence="3">
    <location>
        <begin position="61"/>
        <end position="76"/>
    </location>
</feature>
<dbReference type="InterPro" id="IPR002591">
    <property type="entry name" value="Phosphodiest/P_Trfase"/>
</dbReference>
<evidence type="ECO:0000256" key="1">
    <source>
        <dbReference type="ARBA" id="ARBA00022801"/>
    </source>
</evidence>
<dbReference type="Pfam" id="PF01663">
    <property type="entry name" value="Phosphodiest"/>
    <property type="match status" value="1"/>
</dbReference>
<evidence type="ECO:0000256" key="3">
    <source>
        <dbReference type="SAM" id="MobiDB-lite"/>
    </source>
</evidence>
<dbReference type="InterPro" id="IPR001604">
    <property type="entry name" value="Endo_G_ENPP1-like_dom"/>
</dbReference>
<dbReference type="Gene3D" id="3.30.1360.180">
    <property type="match status" value="1"/>
</dbReference>
<dbReference type="OMA" id="YLPKWAD"/>
<organism evidence="6 7">
    <name type="scientific">Acanthaster planci</name>
    <name type="common">Crown-of-thorns starfish</name>
    <dbReference type="NCBI Taxonomy" id="133434"/>
    <lineage>
        <taxon>Eukaryota</taxon>
        <taxon>Metazoa</taxon>
        <taxon>Echinodermata</taxon>
        <taxon>Eleutherozoa</taxon>
        <taxon>Asterozoa</taxon>
        <taxon>Asteroidea</taxon>
        <taxon>Valvatacea</taxon>
        <taxon>Valvatida</taxon>
        <taxon>Acanthasteridae</taxon>
        <taxon>Acanthaster</taxon>
    </lineage>
</organism>
<gene>
    <name evidence="7" type="primary">LOC110985707</name>
</gene>
<dbReference type="SUPFAM" id="SSF54060">
    <property type="entry name" value="His-Me finger endonucleases"/>
    <property type="match status" value="1"/>
</dbReference>
<dbReference type="SMART" id="SM00477">
    <property type="entry name" value="NUC"/>
    <property type="match status" value="1"/>
</dbReference>
<dbReference type="GeneID" id="110985707"/>
<protein>
    <submittedName>
        <fullName evidence="7">Venom phosphodiesterase 2-like</fullName>
    </submittedName>
</protein>
<keyword evidence="4" id="KW-1133">Transmembrane helix</keyword>
<evidence type="ECO:0000313" key="7">
    <source>
        <dbReference type="RefSeq" id="XP_022102616.1"/>
    </source>
</evidence>
<keyword evidence="2" id="KW-0325">Glycoprotein</keyword>
<dbReference type="KEGG" id="aplc:110985707"/>
<feature type="transmembrane region" description="Helical" evidence="4">
    <location>
        <begin position="27"/>
        <end position="54"/>
    </location>
</feature>
<dbReference type="RefSeq" id="XP_022102616.1">
    <property type="nucleotide sequence ID" value="XM_022246924.1"/>
</dbReference>
<keyword evidence="4" id="KW-0472">Membrane</keyword>
<evidence type="ECO:0000313" key="6">
    <source>
        <dbReference type="Proteomes" id="UP000694845"/>
    </source>
</evidence>
<dbReference type="InterPro" id="IPR020821">
    <property type="entry name" value="ENPP1-3/EXOG-like_nuc-like"/>
</dbReference>
<dbReference type="InterPro" id="IPR044925">
    <property type="entry name" value="His-Me_finger_sf"/>
</dbReference>